<feature type="compositionally biased region" description="Basic and acidic residues" evidence="1">
    <location>
        <begin position="446"/>
        <end position="458"/>
    </location>
</feature>
<feature type="compositionally biased region" description="Basic and acidic residues" evidence="1">
    <location>
        <begin position="370"/>
        <end position="391"/>
    </location>
</feature>
<feature type="region of interest" description="Disordered" evidence="1">
    <location>
        <begin position="441"/>
        <end position="547"/>
    </location>
</feature>
<dbReference type="STRING" id="2656787.A0A370THW7"/>
<feature type="compositionally biased region" description="Basic and acidic residues" evidence="1">
    <location>
        <begin position="263"/>
        <end position="293"/>
    </location>
</feature>
<protein>
    <recommendedName>
        <fullName evidence="4">RED-like N-terminal domain-containing protein</fullName>
    </recommendedName>
</protein>
<sequence>MNNSQFRKLVLDTPARQSSSSSPSGTQSKNGVQNTPALGSRMRNSIPMTPRTVGGYSSSNEFARQLAERNSSSSTQKKFKSSAAPKGTKFGSGYVDRAKAREGGEGEEDQEDDKVTRVKALEEMMKLGQIDESTFVKLREEILGDEVGMDRAKLVKGLDWRLLERARKGEVGVLDVLERKTTGKVESPEQEEKDEDIDDEFDKLEDKEVRAVVKEKVAKKGEMAPPELTGRKRTRDQILAELKATRLAAKAAAQPSLGAKFKKVGEPRAQSRIERDSKGREVLITIDEHGNEKRKVRKAPLLDPQVEKANGLLMPDKDAKPLGMEVPEIPKAPAEDEEDIDIFDDVGDDYDPLAGLEDDSDSSEEEEGELSERDKVVEADIQEKSERDKDAMPPPPPAQEQKIRNYFGSSSDTGITTTDALSSQPKALNDPTLLAALKKASTLHPISKEPANDEEAARAAKRRKMLQLDDRDAQDMDLGFGSSRFEDEEDMEEKKVKLSQWGADEEDGERGGDGKGKRKRGPKKRKGDGDNSADVLKVLERRKGAGS</sequence>
<dbReference type="AlphaFoldDB" id="A0A370THW7"/>
<dbReference type="InterPro" id="IPR039896">
    <property type="entry name" value="Red-like"/>
</dbReference>
<dbReference type="Proteomes" id="UP000254866">
    <property type="component" value="Unassembled WGS sequence"/>
</dbReference>
<feature type="compositionally biased region" description="Acidic residues" evidence="1">
    <location>
        <begin position="188"/>
        <end position="200"/>
    </location>
</feature>
<evidence type="ECO:0000313" key="2">
    <source>
        <dbReference type="EMBL" id="RDL34792.1"/>
    </source>
</evidence>
<feature type="region of interest" description="Disordered" evidence="1">
    <location>
        <begin position="1"/>
        <end position="115"/>
    </location>
</feature>
<dbReference type="EMBL" id="NPIC01000007">
    <property type="protein sequence ID" value="RDL34792.1"/>
    <property type="molecule type" value="Genomic_DNA"/>
</dbReference>
<feature type="compositionally biased region" description="Polar residues" evidence="1">
    <location>
        <begin position="25"/>
        <end position="47"/>
    </location>
</feature>
<feature type="compositionally biased region" description="Basic residues" evidence="1">
    <location>
        <begin position="516"/>
        <end position="526"/>
    </location>
</feature>
<name>A0A370THW7_9HELO</name>
<evidence type="ECO:0008006" key="4">
    <source>
        <dbReference type="Google" id="ProtNLM"/>
    </source>
</evidence>
<reference evidence="2 3" key="1">
    <citation type="journal article" date="2018" name="IMA Fungus">
        <title>IMA Genome-F 9: Draft genome sequence of Annulohypoxylon stygium, Aspergillus mulundensis, Berkeleyomyces basicola (syn. Thielaviopsis basicola), Ceratocystis smalleyi, two Cercospora beticola strains, Coleophoma cylindrospora, Fusarium fracticaudum, Phialophora cf. hyalina, and Morchella septimelata.</title>
        <authorList>
            <person name="Wingfield B.D."/>
            <person name="Bills G.F."/>
            <person name="Dong Y."/>
            <person name="Huang W."/>
            <person name="Nel W.J."/>
            <person name="Swalarsk-Parry B.S."/>
            <person name="Vaghefi N."/>
            <person name="Wilken P.M."/>
            <person name="An Z."/>
            <person name="de Beer Z.W."/>
            <person name="De Vos L."/>
            <person name="Chen L."/>
            <person name="Duong T.A."/>
            <person name="Gao Y."/>
            <person name="Hammerbacher A."/>
            <person name="Kikkert J.R."/>
            <person name="Li Y."/>
            <person name="Li H."/>
            <person name="Li K."/>
            <person name="Li Q."/>
            <person name="Liu X."/>
            <person name="Ma X."/>
            <person name="Naidoo K."/>
            <person name="Pethybridge S.J."/>
            <person name="Sun J."/>
            <person name="Steenkamp E.T."/>
            <person name="van der Nest M.A."/>
            <person name="van Wyk S."/>
            <person name="Wingfield M.J."/>
            <person name="Xiong C."/>
            <person name="Yue Q."/>
            <person name="Zhang X."/>
        </authorList>
    </citation>
    <scope>NUCLEOTIDE SEQUENCE [LARGE SCALE GENOMIC DNA]</scope>
    <source>
        <strain evidence="2 3">BP 5553</strain>
    </source>
</reference>
<dbReference type="GeneID" id="43600769"/>
<feature type="compositionally biased region" description="Acidic residues" evidence="1">
    <location>
        <begin position="335"/>
        <end position="369"/>
    </location>
</feature>
<dbReference type="OrthoDB" id="3366823at2759"/>
<feature type="region of interest" description="Disordered" evidence="1">
    <location>
        <begin position="254"/>
        <end position="427"/>
    </location>
</feature>
<proteinExistence type="predicted"/>
<comment type="caution">
    <text evidence="2">The sequence shown here is derived from an EMBL/GenBank/DDBJ whole genome shotgun (WGS) entry which is preliminary data.</text>
</comment>
<dbReference type="PANTHER" id="PTHR12765">
    <property type="entry name" value="RED PROTEIN IK FACTOR CYTOKINE IK"/>
    <property type="match status" value="1"/>
</dbReference>
<feature type="compositionally biased region" description="Low complexity" evidence="1">
    <location>
        <begin position="408"/>
        <end position="419"/>
    </location>
</feature>
<dbReference type="RefSeq" id="XP_031867774.1">
    <property type="nucleotide sequence ID" value="XM_032016543.1"/>
</dbReference>
<organism evidence="2 3">
    <name type="scientific">Venustampulla echinocandica</name>
    <dbReference type="NCBI Taxonomy" id="2656787"/>
    <lineage>
        <taxon>Eukaryota</taxon>
        <taxon>Fungi</taxon>
        <taxon>Dikarya</taxon>
        <taxon>Ascomycota</taxon>
        <taxon>Pezizomycotina</taxon>
        <taxon>Leotiomycetes</taxon>
        <taxon>Helotiales</taxon>
        <taxon>Pleuroascaceae</taxon>
        <taxon>Venustampulla</taxon>
    </lineage>
</organism>
<evidence type="ECO:0000256" key="1">
    <source>
        <dbReference type="SAM" id="MobiDB-lite"/>
    </source>
</evidence>
<feature type="compositionally biased region" description="Basic and acidic residues" evidence="1">
    <location>
        <begin position="537"/>
        <end position="547"/>
    </location>
</feature>
<keyword evidence="3" id="KW-1185">Reference proteome</keyword>
<feature type="region of interest" description="Disordered" evidence="1">
    <location>
        <begin position="181"/>
        <end position="200"/>
    </location>
</feature>
<accession>A0A370THW7</accession>
<gene>
    <name evidence="2" type="ORF">BP5553_07920</name>
</gene>
<evidence type="ECO:0000313" key="3">
    <source>
        <dbReference type="Proteomes" id="UP000254866"/>
    </source>
</evidence>